<feature type="region of interest" description="Disordered" evidence="1">
    <location>
        <begin position="687"/>
        <end position="717"/>
    </location>
</feature>
<dbReference type="VEuPathDB" id="FungiDB:SPBR_08214"/>
<dbReference type="GeneID" id="63681373"/>
<feature type="compositionally biased region" description="Pro residues" evidence="1">
    <location>
        <begin position="690"/>
        <end position="708"/>
    </location>
</feature>
<feature type="region of interest" description="Disordered" evidence="1">
    <location>
        <begin position="547"/>
        <end position="579"/>
    </location>
</feature>
<gene>
    <name evidence="2" type="ORF">SPBR_08214</name>
</gene>
<organism evidence="2 3">
    <name type="scientific">Sporothrix brasiliensis 5110</name>
    <dbReference type="NCBI Taxonomy" id="1398154"/>
    <lineage>
        <taxon>Eukaryota</taxon>
        <taxon>Fungi</taxon>
        <taxon>Dikarya</taxon>
        <taxon>Ascomycota</taxon>
        <taxon>Pezizomycotina</taxon>
        <taxon>Sordariomycetes</taxon>
        <taxon>Sordariomycetidae</taxon>
        <taxon>Ophiostomatales</taxon>
        <taxon>Ophiostomataceae</taxon>
        <taxon>Sporothrix</taxon>
    </lineage>
</organism>
<proteinExistence type="predicted"/>
<sequence length="753" mass="80266">MASDRSEANDPEPPAAEPPSEEERATFFYGLPSRPRLVARTDVAERPWIAPLYREMEVVSDRDFVNRWNTAKTAVTDALRTTLAKHGADWTILLPVVLGAAVIRPAWHDESKEPAKWAALEAQAADKVPSLLVGVRRGTCTWQNGLAAATDCRAVVAEHIGAHVHVYVAELGLISLADADASAGAGAAPHEPDAGPWCSVPLSPSSSSSSSTSSSSSSSPEPKKSGLPPLFDVFDGRYGETGPGAVYMHHLAPVMQAANDPIVRFLPYPGQRIQQVVPDNKSQGLSGTLSCYLRLTAADGSLHGGLYGLASRHVVIGDRFAHGQDYLAPPNTGIVTEGGLPTECPALPVSWGRSDEIAESRRLLEETASELHGRLHFVRKHVASHDSDELAFAQLQLGEACVRDYVPSAMDALQSAASTGNLDLSHSEDREGDNSNSDAACSRLLGHVKFSGAHGHNHQSGWNDWALIKLDHTGPLPGPSPSGADIEGPAVLAPPFYTNNAYFGRFFARIELDARRLKIAQSERFALAAKCDRAGFVGLSLPRAAAHEKDKDADQDITTPGAQQGDDSQDQGLKQSDSRRVPTRYVYKRGAGTGVSMGFLSPVEAVLRTPVPGENDVVSWSWPVLGLVCERDLRVKKTYPEPFSHGGDSGACVFDAAGAIVGMLDAGVGADEARRLFCMHPGVPSGAAPAPLPTDPALPPQSPVPEPVPDWSAVDEDKAEGRKVGVVDITLTTPIEWVLEDIQRVTGLTPTMP</sequence>
<evidence type="ECO:0000256" key="1">
    <source>
        <dbReference type="SAM" id="MobiDB-lite"/>
    </source>
</evidence>
<keyword evidence="3" id="KW-1185">Reference proteome</keyword>
<dbReference type="EMBL" id="AWTV01000011">
    <property type="protein sequence ID" value="KIH86448.1"/>
    <property type="molecule type" value="Genomic_DNA"/>
</dbReference>
<dbReference type="HOGENOM" id="CLU_445570_0_0_1"/>
<dbReference type="AlphaFoldDB" id="A0A0C2F5Y8"/>
<dbReference type="Proteomes" id="UP000031575">
    <property type="component" value="Unassembled WGS sequence"/>
</dbReference>
<feature type="region of interest" description="Disordered" evidence="1">
    <location>
        <begin position="1"/>
        <end position="23"/>
    </location>
</feature>
<comment type="caution">
    <text evidence="2">The sequence shown here is derived from an EMBL/GenBank/DDBJ whole genome shotgun (WGS) entry which is preliminary data.</text>
</comment>
<dbReference type="OrthoDB" id="5424209at2759"/>
<feature type="compositionally biased region" description="Low complexity" evidence="1">
    <location>
        <begin position="199"/>
        <end position="227"/>
    </location>
</feature>
<dbReference type="RefSeq" id="XP_040614458.1">
    <property type="nucleotide sequence ID" value="XM_040766452.1"/>
</dbReference>
<feature type="region of interest" description="Disordered" evidence="1">
    <location>
        <begin position="184"/>
        <end position="227"/>
    </location>
</feature>
<accession>A0A0C2F5Y8</accession>
<protein>
    <submittedName>
        <fullName evidence="2">Uncharacterized protein</fullName>
    </submittedName>
</protein>
<feature type="compositionally biased region" description="Low complexity" evidence="1">
    <location>
        <begin position="561"/>
        <end position="575"/>
    </location>
</feature>
<evidence type="ECO:0000313" key="3">
    <source>
        <dbReference type="Proteomes" id="UP000031575"/>
    </source>
</evidence>
<reference evidence="2 3" key="1">
    <citation type="journal article" date="2014" name="BMC Genomics">
        <title>Comparative genomics of the major fungal agents of human and animal Sporotrichosis: Sporothrix schenckii and Sporothrix brasiliensis.</title>
        <authorList>
            <person name="Teixeira M.M."/>
            <person name="de Almeida L.G."/>
            <person name="Kubitschek-Barreira P."/>
            <person name="Alves F.L."/>
            <person name="Kioshima E.S."/>
            <person name="Abadio A.K."/>
            <person name="Fernandes L."/>
            <person name="Derengowski L.S."/>
            <person name="Ferreira K.S."/>
            <person name="Souza R.C."/>
            <person name="Ruiz J.C."/>
            <person name="de Andrade N.C."/>
            <person name="Paes H.C."/>
            <person name="Nicola A.M."/>
            <person name="Albuquerque P."/>
            <person name="Gerber A.L."/>
            <person name="Martins V.P."/>
            <person name="Peconick L.D."/>
            <person name="Neto A.V."/>
            <person name="Chaucanez C.B."/>
            <person name="Silva P.A."/>
            <person name="Cunha O.L."/>
            <person name="de Oliveira F.F."/>
            <person name="dos Santos T.C."/>
            <person name="Barros A.L."/>
            <person name="Soares M.A."/>
            <person name="de Oliveira L.M."/>
            <person name="Marini M.M."/>
            <person name="Villalobos-Duno H."/>
            <person name="Cunha M.M."/>
            <person name="de Hoog S."/>
            <person name="da Silveira J.F."/>
            <person name="Henrissat B."/>
            <person name="Nino-Vega G.A."/>
            <person name="Cisalpino P.S."/>
            <person name="Mora-Montes H.M."/>
            <person name="Almeida S.R."/>
            <person name="Stajich J.E."/>
            <person name="Lopes-Bezerra L.M."/>
            <person name="Vasconcelos A.T."/>
            <person name="Felipe M.S."/>
        </authorList>
    </citation>
    <scope>NUCLEOTIDE SEQUENCE [LARGE SCALE GENOMIC DNA]</scope>
    <source>
        <strain evidence="2 3">5110</strain>
    </source>
</reference>
<evidence type="ECO:0000313" key="2">
    <source>
        <dbReference type="EMBL" id="KIH86448.1"/>
    </source>
</evidence>
<name>A0A0C2F5Y8_9PEZI</name>